<dbReference type="Gene3D" id="3.10.180.10">
    <property type="entry name" value="2,3-Dihydroxybiphenyl 1,2-Dioxygenase, domain 1"/>
    <property type="match status" value="2"/>
</dbReference>
<dbReference type="InterPro" id="IPR004360">
    <property type="entry name" value="Glyas_Fos-R_dOase_dom"/>
</dbReference>
<dbReference type="Pfam" id="PF00903">
    <property type="entry name" value="Glyoxalase"/>
    <property type="match status" value="2"/>
</dbReference>
<keyword evidence="3" id="KW-1185">Reference proteome</keyword>
<dbReference type="SUPFAM" id="SSF54593">
    <property type="entry name" value="Glyoxalase/Bleomycin resistance protein/Dihydroxybiphenyl dioxygenase"/>
    <property type="match status" value="2"/>
</dbReference>
<dbReference type="PANTHER" id="PTHR36437">
    <property type="entry name" value="GLYOXALASE/BLEOMYCIN RESISTANCE PROTEIN/DIOXYGENASE"/>
    <property type="match status" value="1"/>
</dbReference>
<gene>
    <name evidence="2" type="ORF">ERJ70_07230</name>
</gene>
<evidence type="ECO:0000313" key="3">
    <source>
        <dbReference type="Proteomes" id="UP000665043"/>
    </source>
</evidence>
<feature type="domain" description="Glyoxalase/fosfomycin resistance/dioxygenase" evidence="1">
    <location>
        <begin position="149"/>
        <end position="238"/>
    </location>
</feature>
<sequence length="255" mass="29229">MNGRTINQPIISRVGGALLHVDNLKKMVAWYGALLNMDVTIDKDIPFYVFDLDNNINLTLDDHRNIPSVNKRYPICQLKTKDIETTYKVVREARIPITLDLKRPHPGLAYFNIQDSEGNSLMILESEWINPAPIKQNDTSHPITNHLSNIIIPVHDLERATEWYSKLLGFPIRKDRQDGGPVYSFDYDGGTGILLDDNRNNQDLTSFPGFMLKAKDIKEAFSYVRKSDVEVVRNVQHDHYFIIKDAEENSVMICT</sequence>
<dbReference type="RefSeq" id="WP_209368260.1">
    <property type="nucleotide sequence ID" value="NZ_CP046956.1"/>
</dbReference>
<evidence type="ECO:0000313" key="2">
    <source>
        <dbReference type="EMBL" id="QTM99112.1"/>
    </source>
</evidence>
<dbReference type="CDD" id="cd06587">
    <property type="entry name" value="VOC"/>
    <property type="match status" value="1"/>
</dbReference>
<dbReference type="InterPro" id="IPR029068">
    <property type="entry name" value="Glyas_Bleomycin-R_OHBP_Dase"/>
</dbReference>
<organism evidence="2 3">
    <name type="scientific">Sediminibacillus dalangtanensis</name>
    <dbReference type="NCBI Taxonomy" id="2729421"/>
    <lineage>
        <taxon>Bacteria</taxon>
        <taxon>Bacillati</taxon>
        <taxon>Bacillota</taxon>
        <taxon>Bacilli</taxon>
        <taxon>Bacillales</taxon>
        <taxon>Bacillaceae</taxon>
        <taxon>Sediminibacillus</taxon>
    </lineage>
</organism>
<protein>
    <recommendedName>
        <fullName evidence="1">Glyoxalase/fosfomycin resistance/dioxygenase domain-containing protein</fullName>
    </recommendedName>
</protein>
<dbReference type="Proteomes" id="UP000665043">
    <property type="component" value="Chromosome"/>
</dbReference>
<evidence type="ECO:0000259" key="1">
    <source>
        <dbReference type="Pfam" id="PF00903"/>
    </source>
</evidence>
<proteinExistence type="predicted"/>
<reference evidence="2 3" key="1">
    <citation type="submission" date="2019-12" db="EMBL/GenBank/DDBJ databases">
        <title>The whole genome sequencing of a strain isolated from a Mars analog, Dalangtan Playa.</title>
        <authorList>
            <person name="Huang T."/>
        </authorList>
    </citation>
    <scope>NUCLEOTIDE SEQUENCE [LARGE SCALE GENOMIC DNA]</scope>
    <source>
        <strain evidence="2 3">DP4-553-S</strain>
    </source>
</reference>
<feature type="domain" description="Glyoxalase/fosfomycin resistance/dioxygenase" evidence="1">
    <location>
        <begin position="18"/>
        <end position="122"/>
    </location>
</feature>
<dbReference type="PANTHER" id="PTHR36437:SF2">
    <property type="entry name" value="GLYOXALASE_BLEOMYCIN RESISTANCE PROTEIN_DIOXYGENASE"/>
    <property type="match status" value="1"/>
</dbReference>
<name>A0ABX7VQ89_9BACI</name>
<accession>A0ABX7VQ89</accession>
<dbReference type="EMBL" id="CP046956">
    <property type="protein sequence ID" value="QTM99112.1"/>
    <property type="molecule type" value="Genomic_DNA"/>
</dbReference>